<evidence type="ECO:0000313" key="2">
    <source>
        <dbReference type="Proteomes" id="UP000801492"/>
    </source>
</evidence>
<dbReference type="Proteomes" id="UP000801492">
    <property type="component" value="Unassembled WGS sequence"/>
</dbReference>
<dbReference type="InterPro" id="IPR010512">
    <property type="entry name" value="DUF1091"/>
</dbReference>
<keyword evidence="2" id="KW-1185">Reference proteome</keyword>
<reference evidence="1" key="1">
    <citation type="submission" date="2019-08" db="EMBL/GenBank/DDBJ databases">
        <title>The genome of the North American firefly Photinus pyralis.</title>
        <authorList>
            <consortium name="Photinus pyralis genome working group"/>
            <person name="Fallon T.R."/>
            <person name="Sander Lower S.E."/>
            <person name="Weng J.-K."/>
        </authorList>
    </citation>
    <scope>NUCLEOTIDE SEQUENCE</scope>
    <source>
        <strain evidence="1">TRF0915ILg1</strain>
        <tissue evidence="1">Whole body</tissue>
    </source>
</reference>
<organism evidence="1 2">
    <name type="scientific">Ignelater luminosus</name>
    <name type="common">Cucubano</name>
    <name type="synonym">Pyrophorus luminosus</name>
    <dbReference type="NCBI Taxonomy" id="2038154"/>
    <lineage>
        <taxon>Eukaryota</taxon>
        <taxon>Metazoa</taxon>
        <taxon>Ecdysozoa</taxon>
        <taxon>Arthropoda</taxon>
        <taxon>Hexapoda</taxon>
        <taxon>Insecta</taxon>
        <taxon>Pterygota</taxon>
        <taxon>Neoptera</taxon>
        <taxon>Endopterygota</taxon>
        <taxon>Coleoptera</taxon>
        <taxon>Polyphaga</taxon>
        <taxon>Elateriformia</taxon>
        <taxon>Elateroidea</taxon>
        <taxon>Elateridae</taxon>
        <taxon>Agrypninae</taxon>
        <taxon>Pyrophorini</taxon>
        <taxon>Ignelater</taxon>
    </lineage>
</organism>
<accession>A0A8K0CDB9</accession>
<protein>
    <submittedName>
        <fullName evidence="1">Uncharacterized protein</fullName>
    </submittedName>
</protein>
<dbReference type="EMBL" id="VTPC01090550">
    <property type="protein sequence ID" value="KAF2883166.1"/>
    <property type="molecule type" value="Genomic_DNA"/>
</dbReference>
<comment type="caution">
    <text evidence="1">The sequence shown here is derived from an EMBL/GenBank/DDBJ whole genome shotgun (WGS) entry which is preliminary data.</text>
</comment>
<dbReference type="Pfam" id="PF06477">
    <property type="entry name" value="DUF1091"/>
    <property type="match status" value="1"/>
</dbReference>
<sequence>MDMCSAFSSKEFDIPNMMSNSNMKCPIRKGVNYYLNKLSSNSTNFPPLIPEGRWKLQLDYLYLHRYTAFSLEWYSGVEYPIIFG</sequence>
<proteinExistence type="predicted"/>
<evidence type="ECO:0000313" key="1">
    <source>
        <dbReference type="EMBL" id="KAF2883166.1"/>
    </source>
</evidence>
<name>A0A8K0CDB9_IGNLU</name>
<dbReference type="OrthoDB" id="8180029at2759"/>
<gene>
    <name evidence="1" type="ORF">ILUMI_23002</name>
</gene>
<dbReference type="AlphaFoldDB" id="A0A8K0CDB9"/>